<dbReference type="Proteomes" id="UP000297245">
    <property type="component" value="Unassembled WGS sequence"/>
</dbReference>
<accession>A0A4S8L5E7</accession>
<evidence type="ECO:0000256" key="1">
    <source>
        <dbReference type="SAM" id="MobiDB-lite"/>
    </source>
</evidence>
<organism evidence="2 3">
    <name type="scientific">Dendrothele bispora (strain CBS 962.96)</name>
    <dbReference type="NCBI Taxonomy" id="1314807"/>
    <lineage>
        <taxon>Eukaryota</taxon>
        <taxon>Fungi</taxon>
        <taxon>Dikarya</taxon>
        <taxon>Basidiomycota</taxon>
        <taxon>Agaricomycotina</taxon>
        <taxon>Agaricomycetes</taxon>
        <taxon>Agaricomycetidae</taxon>
        <taxon>Agaricales</taxon>
        <taxon>Agaricales incertae sedis</taxon>
        <taxon>Dendrothele</taxon>
    </lineage>
</organism>
<feature type="region of interest" description="Disordered" evidence="1">
    <location>
        <begin position="66"/>
        <end position="101"/>
    </location>
</feature>
<name>A0A4S8L5E7_DENBC</name>
<reference evidence="2 3" key="1">
    <citation type="journal article" date="2019" name="Nat. Ecol. Evol.">
        <title>Megaphylogeny resolves global patterns of mushroom evolution.</title>
        <authorList>
            <person name="Varga T."/>
            <person name="Krizsan K."/>
            <person name="Foldi C."/>
            <person name="Dima B."/>
            <person name="Sanchez-Garcia M."/>
            <person name="Sanchez-Ramirez S."/>
            <person name="Szollosi G.J."/>
            <person name="Szarkandi J.G."/>
            <person name="Papp V."/>
            <person name="Albert L."/>
            <person name="Andreopoulos W."/>
            <person name="Angelini C."/>
            <person name="Antonin V."/>
            <person name="Barry K.W."/>
            <person name="Bougher N.L."/>
            <person name="Buchanan P."/>
            <person name="Buyck B."/>
            <person name="Bense V."/>
            <person name="Catcheside P."/>
            <person name="Chovatia M."/>
            <person name="Cooper J."/>
            <person name="Damon W."/>
            <person name="Desjardin D."/>
            <person name="Finy P."/>
            <person name="Geml J."/>
            <person name="Haridas S."/>
            <person name="Hughes K."/>
            <person name="Justo A."/>
            <person name="Karasinski D."/>
            <person name="Kautmanova I."/>
            <person name="Kiss B."/>
            <person name="Kocsube S."/>
            <person name="Kotiranta H."/>
            <person name="LaButti K.M."/>
            <person name="Lechner B.E."/>
            <person name="Liimatainen K."/>
            <person name="Lipzen A."/>
            <person name="Lukacs Z."/>
            <person name="Mihaltcheva S."/>
            <person name="Morgado L.N."/>
            <person name="Niskanen T."/>
            <person name="Noordeloos M.E."/>
            <person name="Ohm R.A."/>
            <person name="Ortiz-Santana B."/>
            <person name="Ovrebo C."/>
            <person name="Racz N."/>
            <person name="Riley R."/>
            <person name="Savchenko A."/>
            <person name="Shiryaev A."/>
            <person name="Soop K."/>
            <person name="Spirin V."/>
            <person name="Szebenyi C."/>
            <person name="Tomsovsky M."/>
            <person name="Tulloss R.E."/>
            <person name="Uehling J."/>
            <person name="Grigoriev I.V."/>
            <person name="Vagvolgyi C."/>
            <person name="Papp T."/>
            <person name="Martin F.M."/>
            <person name="Miettinen O."/>
            <person name="Hibbett D.S."/>
            <person name="Nagy L.G."/>
        </authorList>
    </citation>
    <scope>NUCLEOTIDE SEQUENCE [LARGE SCALE GENOMIC DNA]</scope>
    <source>
        <strain evidence="2 3">CBS 962.96</strain>
    </source>
</reference>
<dbReference type="EMBL" id="ML179638">
    <property type="protein sequence ID" value="THU83822.1"/>
    <property type="molecule type" value="Genomic_DNA"/>
</dbReference>
<proteinExistence type="predicted"/>
<protein>
    <submittedName>
        <fullName evidence="2">Uncharacterized protein</fullName>
    </submittedName>
</protein>
<evidence type="ECO:0000313" key="2">
    <source>
        <dbReference type="EMBL" id="THU83822.1"/>
    </source>
</evidence>
<sequence length="171" mass="18926">MLAFTPIAKDHSTACQTAKRRRFSGAPVSDLLRPYASPPSLSVVCAETGPAPRAVGCTKERCRCRSPPQSLNPSYPQWERDPVATVRSRPNNRKDCSARARGKKAEGNLRVVTLVIVYDVPFPDMTLNSTFKTHFSTDRVSFPTDTRSQSSRNDISGRKVTIPAERYGNIT</sequence>
<gene>
    <name evidence="2" type="ORF">K435DRAFT_807196</name>
</gene>
<keyword evidence="3" id="KW-1185">Reference proteome</keyword>
<feature type="compositionally biased region" description="Basic and acidic residues" evidence="1">
    <location>
        <begin position="92"/>
        <end position="101"/>
    </location>
</feature>
<evidence type="ECO:0000313" key="3">
    <source>
        <dbReference type="Proteomes" id="UP000297245"/>
    </source>
</evidence>
<dbReference type="AlphaFoldDB" id="A0A4S8L5E7"/>